<dbReference type="EMBL" id="WQRF01000014">
    <property type="protein sequence ID" value="MVT01047.1"/>
    <property type="molecule type" value="Genomic_DNA"/>
</dbReference>
<evidence type="ECO:0000313" key="1">
    <source>
        <dbReference type="EMBL" id="MVT01047.1"/>
    </source>
</evidence>
<protein>
    <recommendedName>
        <fullName evidence="3">VWA domain-containing protein</fullName>
    </recommendedName>
</protein>
<organism evidence="1 2">
    <name type="scientific">Devosia marina</name>
    <dbReference type="NCBI Taxonomy" id="2683198"/>
    <lineage>
        <taxon>Bacteria</taxon>
        <taxon>Pseudomonadati</taxon>
        <taxon>Pseudomonadota</taxon>
        <taxon>Alphaproteobacteria</taxon>
        <taxon>Hyphomicrobiales</taxon>
        <taxon>Devosiaceae</taxon>
        <taxon>Devosia</taxon>
    </lineage>
</organism>
<name>A0A7X3K545_9HYPH</name>
<evidence type="ECO:0008006" key="3">
    <source>
        <dbReference type="Google" id="ProtNLM"/>
    </source>
</evidence>
<evidence type="ECO:0000313" key="2">
    <source>
        <dbReference type="Proteomes" id="UP000438106"/>
    </source>
</evidence>
<keyword evidence="2" id="KW-1185">Reference proteome</keyword>
<dbReference type="AlphaFoldDB" id="A0A7X3K545"/>
<dbReference type="Proteomes" id="UP000438106">
    <property type="component" value="Unassembled WGS sequence"/>
</dbReference>
<proteinExistence type="predicted"/>
<dbReference type="RefSeq" id="WP_157291798.1">
    <property type="nucleotide sequence ID" value="NZ_WQRF01000014.1"/>
</dbReference>
<comment type="caution">
    <text evidence="1">The sequence shown here is derived from an EMBL/GenBank/DDBJ whole genome shotgun (WGS) entry which is preliminary data.</text>
</comment>
<gene>
    <name evidence="1" type="ORF">GO014_18685</name>
</gene>
<sequence>MQPAAPEASRRTHLTWRRHVPPALLLFAIARPVAMVELASSPSTVILSIDISGSMRGPI</sequence>
<accession>A0A7X3K545</accession>
<reference evidence="1 2" key="1">
    <citation type="submission" date="2019-12" db="EMBL/GenBank/DDBJ databases">
        <title>Devosia maris sp. nov., isolated from the deep seawater.</title>
        <authorList>
            <person name="Liu Y."/>
        </authorList>
    </citation>
    <scope>NUCLEOTIDE SEQUENCE [LARGE SCALE GENOMIC DNA]</scope>
    <source>
        <strain evidence="1 2">L53-10-65</strain>
    </source>
</reference>